<proteinExistence type="predicted"/>
<dbReference type="InterPro" id="IPR057754">
    <property type="entry name" value="PI4-kinase_beta/PIK1_cat"/>
</dbReference>
<dbReference type="SUPFAM" id="SSF48371">
    <property type="entry name" value="ARM repeat"/>
    <property type="match status" value="1"/>
</dbReference>
<dbReference type="GO" id="GO:0004430">
    <property type="term" value="F:1-phosphatidylinositol 4-kinase activity"/>
    <property type="evidence" value="ECO:0007669"/>
    <property type="project" value="UniProtKB-EC"/>
</dbReference>
<comment type="caution">
    <text evidence="6">The sequence shown here is derived from an EMBL/GenBank/DDBJ whole genome shotgun (WGS) entry which is preliminary data.</text>
</comment>
<evidence type="ECO:0000256" key="3">
    <source>
        <dbReference type="ARBA" id="ARBA00022679"/>
    </source>
</evidence>
<reference evidence="6" key="1">
    <citation type="submission" date="2021-09" db="EMBL/GenBank/DDBJ databases">
        <authorList>
            <consortium name="AG Swart"/>
            <person name="Singh M."/>
            <person name="Singh A."/>
            <person name="Seah K."/>
            <person name="Emmerich C."/>
        </authorList>
    </citation>
    <scope>NUCLEOTIDE SEQUENCE</scope>
    <source>
        <strain evidence="6">ATCC30299</strain>
    </source>
</reference>
<dbReference type="AlphaFoldDB" id="A0AAU9JPI8"/>
<organism evidence="6 7">
    <name type="scientific">Blepharisma stoltei</name>
    <dbReference type="NCBI Taxonomy" id="1481888"/>
    <lineage>
        <taxon>Eukaryota</taxon>
        <taxon>Sar</taxon>
        <taxon>Alveolata</taxon>
        <taxon>Ciliophora</taxon>
        <taxon>Postciliodesmatophora</taxon>
        <taxon>Heterotrichea</taxon>
        <taxon>Heterotrichida</taxon>
        <taxon>Blepharismidae</taxon>
        <taxon>Blepharisma</taxon>
    </lineage>
</organism>
<dbReference type="SMART" id="SM00146">
    <property type="entry name" value="PI3Kc"/>
    <property type="match status" value="1"/>
</dbReference>
<evidence type="ECO:0000256" key="1">
    <source>
        <dbReference type="ARBA" id="ARBA00001686"/>
    </source>
</evidence>
<name>A0AAU9JPI8_9CILI</name>
<dbReference type="InterPro" id="IPR036940">
    <property type="entry name" value="PI3/4_kinase_cat_sf"/>
</dbReference>
<dbReference type="Proteomes" id="UP001162131">
    <property type="component" value="Unassembled WGS sequence"/>
</dbReference>
<dbReference type="GO" id="GO:0005737">
    <property type="term" value="C:cytoplasm"/>
    <property type="evidence" value="ECO:0007669"/>
    <property type="project" value="TreeGrafter"/>
</dbReference>
<dbReference type="InterPro" id="IPR000403">
    <property type="entry name" value="PI3/4_kinase_cat_dom"/>
</dbReference>
<evidence type="ECO:0000259" key="5">
    <source>
        <dbReference type="PROSITE" id="PS50290"/>
    </source>
</evidence>
<dbReference type="InterPro" id="IPR015433">
    <property type="entry name" value="PI3/4_kinase"/>
</dbReference>
<dbReference type="EC" id="2.7.1.67" evidence="2"/>
<keyword evidence="4" id="KW-0418">Kinase</keyword>
<dbReference type="PANTHER" id="PTHR10048">
    <property type="entry name" value="PHOSPHATIDYLINOSITOL KINASE"/>
    <property type="match status" value="1"/>
</dbReference>
<evidence type="ECO:0000313" key="7">
    <source>
        <dbReference type="Proteomes" id="UP001162131"/>
    </source>
</evidence>
<protein>
    <recommendedName>
        <fullName evidence="2">1-phosphatidylinositol 4-kinase</fullName>
        <ecNumber evidence="2">2.7.1.67</ecNumber>
    </recommendedName>
</protein>
<comment type="catalytic activity">
    <reaction evidence="1">
        <text>a 1,2-diacyl-sn-glycero-3-phospho-(1D-myo-inositol) + ATP = a 1,2-diacyl-sn-glycero-3-phospho-(1D-myo-inositol 4-phosphate) + ADP + H(+)</text>
        <dbReference type="Rhea" id="RHEA:19877"/>
        <dbReference type="ChEBI" id="CHEBI:15378"/>
        <dbReference type="ChEBI" id="CHEBI:30616"/>
        <dbReference type="ChEBI" id="CHEBI:57880"/>
        <dbReference type="ChEBI" id="CHEBI:58178"/>
        <dbReference type="ChEBI" id="CHEBI:456216"/>
        <dbReference type="EC" id="2.7.1.67"/>
    </reaction>
</comment>
<keyword evidence="3" id="KW-0808">Transferase</keyword>
<feature type="domain" description="PI3K/PI4K catalytic" evidence="5">
    <location>
        <begin position="471"/>
        <end position="746"/>
    </location>
</feature>
<dbReference type="EMBL" id="CAJZBQ010000041">
    <property type="protein sequence ID" value="CAG9326909.1"/>
    <property type="molecule type" value="Genomic_DNA"/>
</dbReference>
<dbReference type="GO" id="GO:0046854">
    <property type="term" value="P:phosphatidylinositol phosphate biosynthetic process"/>
    <property type="evidence" value="ECO:0007669"/>
    <property type="project" value="InterPro"/>
</dbReference>
<dbReference type="PROSITE" id="PS50290">
    <property type="entry name" value="PI3_4_KINASE_3"/>
    <property type="match status" value="1"/>
</dbReference>
<dbReference type="CDD" id="cd05168">
    <property type="entry name" value="PI4Kc_III_beta"/>
    <property type="match status" value="1"/>
</dbReference>
<evidence type="ECO:0000256" key="2">
    <source>
        <dbReference type="ARBA" id="ARBA00012169"/>
    </source>
</evidence>
<dbReference type="PANTHER" id="PTHR10048:SF22">
    <property type="entry name" value="PHOSPHATIDYLINOSITOL 4-KINASE BETA"/>
    <property type="match status" value="1"/>
</dbReference>
<evidence type="ECO:0000313" key="6">
    <source>
        <dbReference type="EMBL" id="CAG9326909.1"/>
    </source>
</evidence>
<dbReference type="GO" id="GO:0016020">
    <property type="term" value="C:membrane"/>
    <property type="evidence" value="ECO:0007669"/>
    <property type="project" value="TreeGrafter"/>
</dbReference>
<dbReference type="InterPro" id="IPR016024">
    <property type="entry name" value="ARM-type_fold"/>
</dbReference>
<dbReference type="SUPFAM" id="SSF56112">
    <property type="entry name" value="Protein kinase-like (PK-like)"/>
    <property type="match status" value="1"/>
</dbReference>
<accession>A0AAU9JPI8</accession>
<dbReference type="Gene3D" id="1.10.1070.11">
    <property type="entry name" value="Phosphatidylinositol 3-/4-kinase, catalytic domain"/>
    <property type="match status" value="1"/>
</dbReference>
<dbReference type="PROSITE" id="PS00915">
    <property type="entry name" value="PI3_4_KINASE_1"/>
    <property type="match status" value="1"/>
</dbReference>
<dbReference type="FunFam" id="1.10.1070.11:FF:000016">
    <property type="entry name" value="PIK1p Phosphatidylinositol 4-kinase"/>
    <property type="match status" value="1"/>
</dbReference>
<keyword evidence="7" id="KW-1185">Reference proteome</keyword>
<dbReference type="GO" id="GO:0048015">
    <property type="term" value="P:phosphatidylinositol-mediated signaling"/>
    <property type="evidence" value="ECO:0007669"/>
    <property type="project" value="TreeGrafter"/>
</dbReference>
<dbReference type="Pfam" id="PF00454">
    <property type="entry name" value="PI3_PI4_kinase"/>
    <property type="match status" value="1"/>
</dbReference>
<sequence length="762" mass="87943">MAKSMSISQPLVPPPQPRKQGCFQSIFRTLCCCFVKNKLSIRTERKKFWVKIRDRLSKKKHFDQVYITLLNLYSHQLVISDLIKCQVSPDFRKKKREDLEFYVPQLCNLLLFGFLDQNEELIRAVLEFCKNSFHFSHRVYWFLKSTDFSLLDLPSVDPDSLIESVEKVSQDSQAIFLGRGKELFQLMASMGMEHIFDSSRKSFSDILDEEPEDVAVLRDLIREYNLNGKVESDIPNKINPKYIPLNPFPKGNIVDGYHSTLWFIEKLTQISIKILHTPKKSEMLKEELKELNQLLPACAYIPFNTPIARNCAVLHIIANEARVFTTKERAPYKICVEIFRPYEELLVLEPSKSASTMDRRSASVPSVRSFHLSKTVIEEVKTLNDTIDDGFDEIIKAIQKESKNNRKHRETIDAIQRPPALSTPSLHYERLSIFGQPGAGDLEAVYGGDEDEDTTGGEESSNDSKRIIFKESFKEMAQRIRAKSPFGKLKTWELLHIIVKSGDDLRQEQLAMQLISFFQQTWREKKLDLWLYAYDIIATGEGCGILECVPDAISIDGLKKDLPADSKTLYHFFEMQFGGEKTKRMKRARKEFMKSLAGYSLLCYILQIKDRHNGNILIDRHGHLIHIDFGFMFSNSPGGNINFEKAPFKLTDEFERILGGRRSKLFIEFRSLCVKGFIALKEKAEQIVLLVEMMRFGSGASLGCFVGGEEVTRGLRERLLPRESMSEGDCKEYINLLIDESLDNWTTRCYDRFQYCCQNIFY</sequence>
<dbReference type="InterPro" id="IPR018936">
    <property type="entry name" value="PI3/4_kinase_CS"/>
</dbReference>
<dbReference type="PROSITE" id="PS00916">
    <property type="entry name" value="PI3_4_KINASE_2"/>
    <property type="match status" value="1"/>
</dbReference>
<dbReference type="InterPro" id="IPR011009">
    <property type="entry name" value="Kinase-like_dom_sf"/>
</dbReference>
<gene>
    <name evidence="6" type="ORF">BSTOLATCC_MIC42169</name>
</gene>
<evidence type="ECO:0000256" key="4">
    <source>
        <dbReference type="ARBA" id="ARBA00022777"/>
    </source>
</evidence>
<dbReference type="Gene3D" id="3.30.1010.10">
    <property type="entry name" value="Phosphatidylinositol 3-kinase Catalytic Subunit, Chain A, domain 4"/>
    <property type="match status" value="1"/>
</dbReference>